<dbReference type="SUPFAM" id="SSF51182">
    <property type="entry name" value="RmlC-like cupins"/>
    <property type="match status" value="1"/>
</dbReference>
<dbReference type="PANTHER" id="PTHR31189:SF76">
    <property type="entry name" value="11S GLOBULIN SUBUNIT BETA-LIKE"/>
    <property type="match status" value="1"/>
</dbReference>
<keyword evidence="5" id="KW-0732">Signal</keyword>
<evidence type="ECO:0000256" key="1">
    <source>
        <dbReference type="ARBA" id="ARBA00007178"/>
    </source>
</evidence>
<keyword evidence="9" id="KW-1185">Reference proteome</keyword>
<comment type="similarity">
    <text evidence="1 5">Belongs to the 11S seed storage protein (globulins) family.</text>
</comment>
<feature type="chain" id="PRO_5043108511" description="Cupin type-1 domain-containing protein" evidence="5">
    <location>
        <begin position="26"/>
        <end position="553"/>
    </location>
</feature>
<evidence type="ECO:0000259" key="7">
    <source>
        <dbReference type="SMART" id="SM00835"/>
    </source>
</evidence>
<feature type="compositionally biased region" description="Basic and acidic residues" evidence="6">
    <location>
        <begin position="143"/>
        <end position="182"/>
    </location>
</feature>
<accession>A0AAW1KY44</accession>
<evidence type="ECO:0000256" key="2">
    <source>
        <dbReference type="ARBA" id="ARBA00022761"/>
    </source>
</evidence>
<dbReference type="InterPro" id="IPR050253">
    <property type="entry name" value="Seed_Storage-Functional"/>
</dbReference>
<evidence type="ECO:0000313" key="9">
    <source>
        <dbReference type="Proteomes" id="UP001443914"/>
    </source>
</evidence>
<evidence type="ECO:0000313" key="8">
    <source>
        <dbReference type="EMBL" id="KAK9724309.1"/>
    </source>
</evidence>
<feature type="domain" description="Cupin type-1" evidence="7">
    <location>
        <begin position="376"/>
        <end position="525"/>
    </location>
</feature>
<feature type="region of interest" description="Disordered" evidence="6">
    <location>
        <begin position="131"/>
        <end position="185"/>
    </location>
</feature>
<feature type="region of interest" description="Disordered" evidence="6">
    <location>
        <begin position="323"/>
        <end position="364"/>
    </location>
</feature>
<evidence type="ECO:0000256" key="6">
    <source>
        <dbReference type="SAM" id="MobiDB-lite"/>
    </source>
</evidence>
<dbReference type="Pfam" id="PF00190">
    <property type="entry name" value="Cupin_1"/>
    <property type="match status" value="2"/>
</dbReference>
<dbReference type="GO" id="GO:0045735">
    <property type="term" value="F:nutrient reservoir activity"/>
    <property type="evidence" value="ECO:0007669"/>
    <property type="project" value="UniProtKB-KW"/>
</dbReference>
<proteinExistence type="inferred from homology"/>
<name>A0AAW1KY44_SAPOF</name>
<evidence type="ECO:0000256" key="4">
    <source>
        <dbReference type="ARBA" id="ARBA00023157"/>
    </source>
</evidence>
<feature type="signal peptide" evidence="5">
    <location>
        <begin position="1"/>
        <end position="25"/>
    </location>
</feature>
<feature type="compositionally biased region" description="Basic and acidic residues" evidence="6">
    <location>
        <begin position="245"/>
        <end position="255"/>
    </location>
</feature>
<feature type="region of interest" description="Disordered" evidence="6">
    <location>
        <begin position="241"/>
        <end position="270"/>
    </location>
</feature>
<keyword evidence="2 5" id="KW-0758">Storage protein</keyword>
<dbReference type="CDD" id="cd02243">
    <property type="entry name" value="cupin_11S_legumin_C"/>
    <property type="match status" value="1"/>
</dbReference>
<keyword evidence="3 5" id="KW-0708">Seed storage protein</keyword>
<feature type="domain" description="Cupin type-1" evidence="7">
    <location>
        <begin position="55"/>
        <end position="295"/>
    </location>
</feature>
<evidence type="ECO:0000256" key="3">
    <source>
        <dbReference type="ARBA" id="ARBA00023129"/>
    </source>
</evidence>
<dbReference type="InterPro" id="IPR006045">
    <property type="entry name" value="Cupin_1"/>
</dbReference>
<comment type="subunit">
    <text evidence="5">Hexamer; each subunit is composed of an acidic and a basic chain derived from a single precursor and linked by a disulfide bond.</text>
</comment>
<dbReference type="SMART" id="SM00835">
    <property type="entry name" value="Cupin_1"/>
    <property type="match status" value="2"/>
</dbReference>
<dbReference type="InterPro" id="IPR006044">
    <property type="entry name" value="11S_seedstore_pln"/>
</dbReference>
<keyword evidence="4 5" id="KW-1015">Disulfide bond</keyword>
<dbReference type="PANTHER" id="PTHR31189">
    <property type="entry name" value="OS03G0336100 PROTEIN-RELATED"/>
    <property type="match status" value="1"/>
</dbReference>
<evidence type="ECO:0000256" key="5">
    <source>
        <dbReference type="RuleBase" id="RU003681"/>
    </source>
</evidence>
<dbReference type="InterPro" id="IPR014710">
    <property type="entry name" value="RmlC-like_jellyroll"/>
</dbReference>
<gene>
    <name evidence="8" type="ORF">RND81_05G062900</name>
</gene>
<dbReference type="CDD" id="cd02242">
    <property type="entry name" value="cupin_11S_legumin_N"/>
    <property type="match status" value="1"/>
</dbReference>
<organism evidence="8 9">
    <name type="scientific">Saponaria officinalis</name>
    <name type="common">Common soapwort</name>
    <name type="synonym">Lychnis saponaria</name>
    <dbReference type="NCBI Taxonomy" id="3572"/>
    <lineage>
        <taxon>Eukaryota</taxon>
        <taxon>Viridiplantae</taxon>
        <taxon>Streptophyta</taxon>
        <taxon>Embryophyta</taxon>
        <taxon>Tracheophyta</taxon>
        <taxon>Spermatophyta</taxon>
        <taxon>Magnoliopsida</taxon>
        <taxon>eudicotyledons</taxon>
        <taxon>Gunneridae</taxon>
        <taxon>Pentapetalae</taxon>
        <taxon>Caryophyllales</taxon>
        <taxon>Caryophyllaceae</taxon>
        <taxon>Caryophylleae</taxon>
        <taxon>Saponaria</taxon>
    </lineage>
</organism>
<comment type="caution">
    <text evidence="8">The sequence shown here is derived from an EMBL/GenBank/DDBJ whole genome shotgun (WGS) entry which is preliminary data.</text>
</comment>
<dbReference type="PRINTS" id="PR00439">
    <property type="entry name" value="11SGLOBULIN"/>
</dbReference>
<dbReference type="AlphaFoldDB" id="A0AAW1KY44"/>
<dbReference type="EMBL" id="JBDFQZ010000005">
    <property type="protein sequence ID" value="KAK9724309.1"/>
    <property type="molecule type" value="Genomic_DNA"/>
</dbReference>
<dbReference type="InterPro" id="IPR011051">
    <property type="entry name" value="RmlC_Cupin_sf"/>
</dbReference>
<protein>
    <recommendedName>
        <fullName evidence="7">Cupin type-1 domain-containing protein</fullName>
    </recommendedName>
</protein>
<comment type="function">
    <text evidence="5">Seed storage protein.</text>
</comment>
<dbReference type="PROSITE" id="PS00305">
    <property type="entry name" value="11S_SEED_STORAGE"/>
    <property type="match status" value="1"/>
</dbReference>
<dbReference type="InterPro" id="IPR022379">
    <property type="entry name" value="11S_seedstore_CS"/>
</dbReference>
<dbReference type="Gene3D" id="2.60.120.10">
    <property type="entry name" value="Jelly Rolls"/>
    <property type="match status" value="2"/>
</dbReference>
<reference evidence="8" key="1">
    <citation type="submission" date="2024-03" db="EMBL/GenBank/DDBJ databases">
        <title>WGS assembly of Saponaria officinalis var. Norfolk2.</title>
        <authorList>
            <person name="Jenkins J."/>
            <person name="Shu S."/>
            <person name="Grimwood J."/>
            <person name="Barry K."/>
            <person name="Goodstein D."/>
            <person name="Schmutz J."/>
            <person name="Leebens-Mack J."/>
            <person name="Osbourn A."/>
        </authorList>
    </citation>
    <scope>NUCLEOTIDE SEQUENCE [LARGE SCALE GENOMIC DNA]</scope>
    <source>
        <strain evidence="8">JIC</strain>
    </source>
</reference>
<sequence>MATKMTSLLPLAFTLLLLSPTVTLAQIWGQGRQGQQQTRLDRGQQIRNDCQINQLTAAEPSNRIESEAGVTEIWEPNQQHELKCAGVTVIRHHIEPKGLALPHYVNAPIITYVVNGRGILGVNIPGCPETYESAGFSEEPSFSDERREREDDRRERERGDKSREREDERRERGSQRSTDQHQKVRRFRQGDIIALPAGVSKWVYNDGQERLTLVSLYDTNNFQNQLDENLRAFFLAGNPQGRGGEQGRHQEMRHQETRRHGKGGHQEENLGQNIFSGFDDELLADAFGVNQETIRSLKGQDDNRGAIVRVERHLQVLSPEWDREEERREMQHHHGGRHGREEEEEWRERHHRGGRQGRQGGSNGVEETLCSLRLKENIDNPENADVFNPHGGRLTSLNSHKLPILNFLQLSAEKVNLYKNAILAPHWRINAHTICYFTRGEGRIQVVNNEGRLVFDDTVNEGQLLVIPQNFAVVKRAGREGLEWVSFLTNDESMINPLAGRISAIRGMPEEVVMNSYGISRDEAKKLKYSRPEFTVFSPSSRADRRGDEFAIV</sequence>
<dbReference type="Proteomes" id="UP001443914">
    <property type="component" value="Unassembled WGS sequence"/>
</dbReference>
<dbReference type="FunFam" id="2.60.120.10:FF:000073">
    <property type="entry name" value="Glycinin G1"/>
    <property type="match status" value="1"/>
</dbReference>